<evidence type="ECO:0000256" key="2">
    <source>
        <dbReference type="ARBA" id="ARBA00022670"/>
    </source>
</evidence>
<gene>
    <name evidence="6" type="ORF">DVK44_29565</name>
</gene>
<keyword evidence="3" id="KW-0378">Hydrolase</keyword>
<evidence type="ECO:0000313" key="6">
    <source>
        <dbReference type="EMBL" id="AXG81151.1"/>
    </source>
</evidence>
<sequence>MAKGESIVELARQYLGLQYVWGGNTPSGFDCSGLVQYAFGKNGITLPRVTYDQINVGQSVQPNKLRPGDLVFFDTDRKRSGPDHVGIYMGGGKFIHAPAPGKGVKISSLSEGYYMDRWMGGRRVPGVSADAAAGGGDGEALEVAPVLDAHELAETYGMSYSFFKSQPELFKMLNGAVEGQWTPQKFQAEVKNSNWWKKNSSSVRKAQVLAKTDPATYKASMEAAREAARQMAVKAGAVLSQKNVDTLARNMIHLEWNDAQVGNFLGQYIKFGAEKTMGGMAGAAAKEIKRTAYDLGVAVTDQSILNNAQYLVRGLTTMEQIQGSMREQAAGLYPAFAEQIAAGASMREVASPYVQVLAQELGLPDTDIDVFSPKIKAALNRMGPDGKPAPLSLTDFTQVVRDDPAWRKTPQAADRAIGIGRQVLADMGLVS</sequence>
<comment type="similarity">
    <text evidence="1">Belongs to the peptidase C40 family.</text>
</comment>
<dbReference type="SUPFAM" id="SSF54001">
    <property type="entry name" value="Cysteine proteinases"/>
    <property type="match status" value="1"/>
</dbReference>
<dbReference type="Proteomes" id="UP000253868">
    <property type="component" value="Chromosome"/>
</dbReference>
<accession>A0A345HWS7</accession>
<protein>
    <submittedName>
        <fullName evidence="6">NlpC/P60 family protein</fullName>
    </submittedName>
</protein>
<dbReference type="GO" id="GO:0008234">
    <property type="term" value="F:cysteine-type peptidase activity"/>
    <property type="evidence" value="ECO:0007669"/>
    <property type="project" value="UniProtKB-KW"/>
</dbReference>
<dbReference type="GO" id="GO:0006508">
    <property type="term" value="P:proteolysis"/>
    <property type="evidence" value="ECO:0007669"/>
    <property type="project" value="UniProtKB-KW"/>
</dbReference>
<dbReference type="PANTHER" id="PTHR47053:SF1">
    <property type="entry name" value="MUREIN DD-ENDOPEPTIDASE MEPH-RELATED"/>
    <property type="match status" value="1"/>
</dbReference>
<evidence type="ECO:0000259" key="5">
    <source>
        <dbReference type="PROSITE" id="PS51935"/>
    </source>
</evidence>
<dbReference type="EMBL" id="CP031194">
    <property type="protein sequence ID" value="AXG81151.1"/>
    <property type="molecule type" value="Genomic_DNA"/>
</dbReference>
<dbReference type="InterPro" id="IPR038765">
    <property type="entry name" value="Papain-like_cys_pep_sf"/>
</dbReference>
<evidence type="ECO:0000256" key="1">
    <source>
        <dbReference type="ARBA" id="ARBA00007074"/>
    </source>
</evidence>
<dbReference type="InterPro" id="IPR000064">
    <property type="entry name" value="NLP_P60_dom"/>
</dbReference>
<dbReference type="InterPro" id="IPR051202">
    <property type="entry name" value="Peptidase_C40"/>
</dbReference>
<dbReference type="OrthoDB" id="5177647at2"/>
<dbReference type="PROSITE" id="PS51935">
    <property type="entry name" value="NLPC_P60"/>
    <property type="match status" value="1"/>
</dbReference>
<dbReference type="PANTHER" id="PTHR47053">
    <property type="entry name" value="MUREIN DD-ENDOPEPTIDASE MEPH-RELATED"/>
    <property type="match status" value="1"/>
</dbReference>
<evidence type="ECO:0000256" key="4">
    <source>
        <dbReference type="ARBA" id="ARBA00022807"/>
    </source>
</evidence>
<dbReference type="RefSeq" id="WP_114663692.1">
    <property type="nucleotide sequence ID" value="NZ_CP031194.1"/>
</dbReference>
<dbReference type="Gene3D" id="3.90.1720.10">
    <property type="entry name" value="endopeptidase domain like (from Nostoc punctiforme)"/>
    <property type="match status" value="1"/>
</dbReference>
<feature type="domain" description="NlpC/P60" evidence="5">
    <location>
        <begin position="1"/>
        <end position="125"/>
    </location>
</feature>
<evidence type="ECO:0000313" key="7">
    <source>
        <dbReference type="Proteomes" id="UP000253868"/>
    </source>
</evidence>
<dbReference type="KEGG" id="spad:DVK44_29565"/>
<keyword evidence="2" id="KW-0645">Protease</keyword>
<evidence type="ECO:0000256" key="3">
    <source>
        <dbReference type="ARBA" id="ARBA00022801"/>
    </source>
</evidence>
<name>A0A345HWS7_9ACTN</name>
<keyword evidence="4" id="KW-0788">Thiol protease</keyword>
<reference evidence="7" key="1">
    <citation type="submission" date="2018-07" db="EMBL/GenBank/DDBJ databases">
        <authorList>
            <person name="Zhao J."/>
        </authorList>
    </citation>
    <scope>NUCLEOTIDE SEQUENCE [LARGE SCALE GENOMIC DNA]</scope>
    <source>
        <strain evidence="7">GSSD-12</strain>
    </source>
</reference>
<dbReference type="Pfam" id="PF00877">
    <property type="entry name" value="NLPC_P60"/>
    <property type="match status" value="1"/>
</dbReference>
<proteinExistence type="inferred from homology"/>
<organism evidence="6 7">
    <name type="scientific">Streptomyces paludis</name>
    <dbReference type="NCBI Taxonomy" id="2282738"/>
    <lineage>
        <taxon>Bacteria</taxon>
        <taxon>Bacillati</taxon>
        <taxon>Actinomycetota</taxon>
        <taxon>Actinomycetes</taxon>
        <taxon>Kitasatosporales</taxon>
        <taxon>Streptomycetaceae</taxon>
        <taxon>Streptomyces</taxon>
    </lineage>
</organism>
<dbReference type="AlphaFoldDB" id="A0A345HWS7"/>
<keyword evidence="7" id="KW-1185">Reference proteome</keyword>